<feature type="region of interest" description="Disordered" evidence="3">
    <location>
        <begin position="1"/>
        <end position="22"/>
    </location>
</feature>
<dbReference type="InterPro" id="IPR013328">
    <property type="entry name" value="6PGD_dom2"/>
</dbReference>
<dbReference type="InterPro" id="IPR036291">
    <property type="entry name" value="NAD(P)-bd_dom_sf"/>
</dbReference>
<dbReference type="GO" id="GO:0031491">
    <property type="term" value="F:nucleosome binding"/>
    <property type="evidence" value="ECO:0007669"/>
    <property type="project" value="TreeGrafter"/>
</dbReference>
<dbReference type="GO" id="GO:0140673">
    <property type="term" value="P:transcription elongation-coupled chromatin remodeling"/>
    <property type="evidence" value="ECO:0007669"/>
    <property type="project" value="TreeGrafter"/>
</dbReference>
<dbReference type="InterPro" id="IPR051265">
    <property type="entry name" value="HIBADH-related_NP60_sf"/>
</dbReference>
<proteinExistence type="inferred from homology"/>
<organism evidence="6 7">
    <name type="scientific">Cohnella nanjingensis</name>
    <dbReference type="NCBI Taxonomy" id="1387779"/>
    <lineage>
        <taxon>Bacteria</taxon>
        <taxon>Bacillati</taxon>
        <taxon>Bacillota</taxon>
        <taxon>Bacilli</taxon>
        <taxon>Bacillales</taxon>
        <taxon>Paenibacillaceae</taxon>
        <taxon>Cohnella</taxon>
    </lineage>
</organism>
<dbReference type="GO" id="GO:0016491">
    <property type="term" value="F:oxidoreductase activity"/>
    <property type="evidence" value="ECO:0007669"/>
    <property type="project" value="UniProtKB-KW"/>
</dbReference>
<dbReference type="InterPro" id="IPR006115">
    <property type="entry name" value="6PGDH_NADP-bd"/>
</dbReference>
<reference evidence="6 7" key="1">
    <citation type="submission" date="2020-08" db="EMBL/GenBank/DDBJ databases">
        <title>Cohnella phylogeny.</title>
        <authorList>
            <person name="Dunlap C."/>
        </authorList>
    </citation>
    <scope>NUCLEOTIDE SEQUENCE [LARGE SCALE GENOMIC DNA]</scope>
    <source>
        <strain evidence="6 7">DSM 28246</strain>
    </source>
</reference>
<evidence type="ECO:0000256" key="2">
    <source>
        <dbReference type="ARBA" id="ARBA00023002"/>
    </source>
</evidence>
<dbReference type="PANTHER" id="PTHR43580">
    <property type="entry name" value="OXIDOREDUCTASE GLYR1-RELATED"/>
    <property type="match status" value="1"/>
</dbReference>
<dbReference type="GO" id="GO:0050661">
    <property type="term" value="F:NADP binding"/>
    <property type="evidence" value="ECO:0007669"/>
    <property type="project" value="InterPro"/>
</dbReference>
<dbReference type="Pfam" id="PF21761">
    <property type="entry name" value="RedAm-like_C"/>
    <property type="match status" value="1"/>
</dbReference>
<comment type="similarity">
    <text evidence="1">Belongs to the HIBADH-related family.</text>
</comment>
<dbReference type="Gene3D" id="1.10.1040.10">
    <property type="entry name" value="N-(1-d-carboxylethyl)-l-norvaline Dehydrogenase, domain 2"/>
    <property type="match status" value="1"/>
</dbReference>
<evidence type="ECO:0000256" key="3">
    <source>
        <dbReference type="SAM" id="MobiDB-lite"/>
    </source>
</evidence>
<dbReference type="Pfam" id="PF03446">
    <property type="entry name" value="NAD_binding_2"/>
    <property type="match status" value="1"/>
</dbReference>
<feature type="compositionally biased region" description="Polar residues" evidence="3">
    <location>
        <begin position="1"/>
        <end position="11"/>
    </location>
</feature>
<comment type="caution">
    <text evidence="6">The sequence shown here is derived from an EMBL/GenBank/DDBJ whole genome shotgun (WGS) entry which is preliminary data.</text>
</comment>
<dbReference type="Proteomes" id="UP000547209">
    <property type="component" value="Unassembled WGS sequence"/>
</dbReference>
<dbReference type="RefSeq" id="WP_185671187.1">
    <property type="nucleotide sequence ID" value="NZ_JACJVP010000037.1"/>
</dbReference>
<dbReference type="EMBL" id="JACJVP010000037">
    <property type="protein sequence ID" value="MBB6673318.1"/>
    <property type="molecule type" value="Genomic_DNA"/>
</dbReference>
<feature type="domain" description="6-phosphogluconate dehydrogenase NADP-binding" evidence="4">
    <location>
        <begin position="31"/>
        <end position="182"/>
    </location>
</feature>
<dbReference type="InterPro" id="IPR015815">
    <property type="entry name" value="HIBADH-related"/>
</dbReference>
<dbReference type="AlphaFoldDB" id="A0A7X0RTL9"/>
<dbReference type="SUPFAM" id="SSF51735">
    <property type="entry name" value="NAD(P)-binding Rossmann-fold domains"/>
    <property type="match status" value="1"/>
</dbReference>
<sequence>MGFEHPNQTAHGSPDHVNDIVANPGKAGSPVTVIGLGKMGAALAAAFLKQGHPTTVWNRSAGKADELAKQGAIPAATIAEAVAASPLIVICVSDYAVMHDILDPIGEALSGRTLANLTNGTPEQGRQTAEWAAALGADYLDGGIMAIPPMISRPEALLLYSGSERAFEKHQRVWESLGTAMYLGADAGLAPLYDLALLSAMYGMFGGFFHAAAMVASERVKAADFTSLIIPWLNAMMTSLPHLAQAIDTGNHATDISSLDINHVGFVNLIEASRGQGVGLDLIAPIQALIRRGVAEGYGSDGLSRLAELLRQPAFKTP</sequence>
<dbReference type="PIRSF" id="PIRSF000103">
    <property type="entry name" value="HIBADH"/>
    <property type="match status" value="1"/>
</dbReference>
<evidence type="ECO:0000313" key="7">
    <source>
        <dbReference type="Proteomes" id="UP000547209"/>
    </source>
</evidence>
<dbReference type="GO" id="GO:0003677">
    <property type="term" value="F:DNA binding"/>
    <property type="evidence" value="ECO:0007669"/>
    <property type="project" value="TreeGrafter"/>
</dbReference>
<gene>
    <name evidence="6" type="ORF">H7C19_21815</name>
</gene>
<accession>A0A7X0RTL9</accession>
<name>A0A7X0RTL9_9BACL</name>
<dbReference type="InterPro" id="IPR048666">
    <property type="entry name" value="RedAm-like_C"/>
</dbReference>
<feature type="domain" description="NADPH-dependent reductive aminase-like C-terminal" evidence="5">
    <location>
        <begin position="186"/>
        <end position="312"/>
    </location>
</feature>
<dbReference type="Gene3D" id="3.40.50.720">
    <property type="entry name" value="NAD(P)-binding Rossmann-like Domain"/>
    <property type="match status" value="1"/>
</dbReference>
<keyword evidence="7" id="KW-1185">Reference proteome</keyword>
<evidence type="ECO:0000259" key="4">
    <source>
        <dbReference type="Pfam" id="PF03446"/>
    </source>
</evidence>
<dbReference type="GO" id="GO:0000785">
    <property type="term" value="C:chromatin"/>
    <property type="evidence" value="ECO:0007669"/>
    <property type="project" value="TreeGrafter"/>
</dbReference>
<evidence type="ECO:0000313" key="6">
    <source>
        <dbReference type="EMBL" id="MBB6673318.1"/>
    </source>
</evidence>
<dbReference type="PANTHER" id="PTHR43580:SF2">
    <property type="entry name" value="CYTOKINE-LIKE NUCLEAR FACTOR N-PAC"/>
    <property type="match status" value="1"/>
</dbReference>
<evidence type="ECO:0000259" key="5">
    <source>
        <dbReference type="Pfam" id="PF21761"/>
    </source>
</evidence>
<evidence type="ECO:0000256" key="1">
    <source>
        <dbReference type="ARBA" id="ARBA00009080"/>
    </source>
</evidence>
<keyword evidence="2" id="KW-0560">Oxidoreductase</keyword>
<protein>
    <submittedName>
        <fullName evidence="6">NAD(P)-dependent oxidoreductase</fullName>
    </submittedName>
</protein>